<dbReference type="EMBL" id="CCKJ01000032">
    <property type="protein sequence ID" value="CDT63371.1"/>
    <property type="molecule type" value="Genomic_DNA"/>
</dbReference>
<gene>
    <name evidence="1" type="ORF">VCR31J2_1270696</name>
</gene>
<comment type="caution">
    <text evidence="1">The sequence shown here is derived from an EMBL/GenBank/DDBJ whole genome shotgun (WGS) entry which is preliminary data.</text>
</comment>
<evidence type="ECO:0000313" key="1">
    <source>
        <dbReference type="EMBL" id="CDT63371.1"/>
    </source>
</evidence>
<sequence>MIEWLIDRVISSLITDWFLSELRLDSSTVIEEMHLIYTTIVACATIVV</sequence>
<reference evidence="1 2" key="1">
    <citation type="submission" date="2014-06" db="EMBL/GenBank/DDBJ databases">
        <authorList>
            <person name="Le Roux F."/>
        </authorList>
    </citation>
    <scope>NUCLEOTIDE SEQUENCE [LARGE SCALE GENOMIC DNA]</scope>
    <source>
        <strain evidence="1 2">J2-31</strain>
    </source>
</reference>
<evidence type="ECO:0000313" key="2">
    <source>
        <dbReference type="Proteomes" id="UP000041625"/>
    </source>
</evidence>
<dbReference type="Proteomes" id="UP000041625">
    <property type="component" value="Unassembled WGS sequence"/>
</dbReference>
<protein>
    <submittedName>
        <fullName evidence="1">Uncharacterized protein</fullName>
    </submittedName>
</protein>
<keyword evidence="2" id="KW-1185">Reference proteome</keyword>
<proteinExistence type="predicted"/>
<accession>A0AA86XA65</accession>
<name>A0AA86XA65_9VIBR</name>
<dbReference type="AlphaFoldDB" id="A0AA86XA65"/>
<organism evidence="1 2">
    <name type="scientific">Vibrio coralliirubri</name>
    <dbReference type="NCBI Taxonomy" id="1516159"/>
    <lineage>
        <taxon>Bacteria</taxon>
        <taxon>Pseudomonadati</taxon>
        <taxon>Pseudomonadota</taxon>
        <taxon>Gammaproteobacteria</taxon>
        <taxon>Vibrionales</taxon>
        <taxon>Vibrionaceae</taxon>
        <taxon>Vibrio</taxon>
    </lineage>
</organism>